<dbReference type="GO" id="GO:0009887">
    <property type="term" value="P:animal organ morphogenesis"/>
    <property type="evidence" value="ECO:0007669"/>
    <property type="project" value="TreeGrafter"/>
</dbReference>
<dbReference type="InterPro" id="IPR002049">
    <property type="entry name" value="LE_dom"/>
</dbReference>
<dbReference type="SMART" id="SM00282">
    <property type="entry name" value="LamG"/>
    <property type="match status" value="5"/>
</dbReference>
<evidence type="ECO:0000256" key="8">
    <source>
        <dbReference type="ARBA" id="ARBA00023180"/>
    </source>
</evidence>
<keyword evidence="5" id="KW-0677">Repeat</keyword>
<dbReference type="InterPro" id="IPR000742">
    <property type="entry name" value="EGF"/>
</dbReference>
<proteinExistence type="predicted"/>
<feature type="non-terminal residue" evidence="15">
    <location>
        <position position="1"/>
    </location>
</feature>
<feature type="disulfide bond" evidence="10">
    <location>
        <begin position="132"/>
        <end position="141"/>
    </location>
</feature>
<evidence type="ECO:0000259" key="12">
    <source>
        <dbReference type="PROSITE" id="PS50025"/>
    </source>
</evidence>
<feature type="disulfide bond" evidence="10">
    <location>
        <begin position="184"/>
        <end position="193"/>
    </location>
</feature>
<dbReference type="SUPFAM" id="SSF49899">
    <property type="entry name" value="Concanavalin A-like lectins/glucanases"/>
    <property type="match status" value="5"/>
</dbReference>
<feature type="disulfide bond" evidence="10">
    <location>
        <begin position="618"/>
        <end position="627"/>
    </location>
</feature>
<feature type="disulfide bond" evidence="10">
    <location>
        <begin position="597"/>
        <end position="609"/>
    </location>
</feature>
<feature type="disulfide bond" evidence="10">
    <location>
        <begin position="111"/>
        <end position="123"/>
    </location>
</feature>
<evidence type="ECO:0008006" key="16">
    <source>
        <dbReference type="Google" id="ProtNLM"/>
    </source>
</evidence>
<sequence length="2198" mass="242052">WWGLVGGPGVPVCRPCNCDPVGTINSSCDPASGQCNCKPGVGGVTCDRCIEMFYGFSIYGCSECEECDKEGHICDPDTGRCVCPPFTQGNNCETCQSNSWGYQTKKGCKQCNCDVRGSTSGQCDETNGRCHCRTGYSGEQCNSCARGYYGFPRCRPCDCNNAGTKEQHCPQGICVCDDTGQCPCKSNVVGKQCDKCKNSTFGLQSEHSDGCINCFCFGRTTSCTEAGLTWSQIRASRPRTLNVNYDNTSSVDNNFPVNIQEVCYINLALPGSNGMSLNGDASRLNITNNLRIIPGDAWDVEIGVSFLFDSPIFWQLPSNFLGDKILSYGGFLRFSVETEGGTTLLPPAVLASYPLIQIQGNGRIILEHFPSSPNSSPRHEVRFHEALWKMKNNPTGKVNRDMLMLALQNLQHILIRASDSVDFTRAVLRDVTLDTAILTPKQAPPYAHGVELCECPPQYNGTSCQDPSSGYYRHRGRDNSRSTVVNQMIGEVRPCNCSGRSDICNIETGICIGCAMDSGGDHCEQCAEGFYGNPDSEGCRSCPCPTTFRNFAVGCEVQEGIDTVCRCKPGYTGRLCDRCSYGWYGFPQRAGGSCIPCECNPYGSVSDECHEETGQCNCRPGITARDCSQCEARHILTPRGCTSCDDGCTGLLLDKVDDIKHALGKGAGHLAGGFIAPPWEKLMELKRNITHSEELWKLNNLIIHRVNELPADLMSELQKAAQQLLNKAKKTQKNCNQQNFYAFDTKTETENLFSVIKETQVENEGIVSDLENYGLNDAEHLNIASVLHEARILIGEIRDNDYEPSKNKVNNILRICNETLIDLQENFCNNSEIDDLKSQIDVFMNKINDLNKFVDEANEKISKAKNLTKQNMIVFENVKKAVDMSDNLSVESENMGNQSTNLINLANVLLGEAMDNFDALQMFKNDIGNLSKKVEEREGILANLNPLYEEQYVRTAQKHADDLTRKASEYADLFVETRQDADFALRASKAYQDIVDALNGAKQAARNASIAADIAYEKAYPGVGTESLVEQAIVTELQSRRLLEDAQTQKSRVESLKESMNSSESAVATLQHLLTEAALGDNAITRDSAKLDSNQIEQKATDLLKQGEDLEENARLLQAEADAVSTDVKIKLRPQLQQLNLDGQDSLNAADEIISETRINISKAQELLAQITSSSRRQSQEFEVWNNTVASKLEALRSKIMQARHIADGIRISLTSPKNGGSCVRTYQPGNLEPSTMTSIVLTYAISTQQRDALLFYLPSTSSDDFIAIEMVNRKIRFVWNVGGGPGEVTHSLHIQTAGDLSNDQHWYRIEAERISNVGRLSVRPQVLPEGSILANGTPVTNASAAGFGRFDLNPGDRVWVGGADRRPPYLLSTQPGLVGCLHRVILDGRPIGLWDFRSQSSAGCGACIEGVEEVKDEQSYSFSGDGYVVLHYDSAAAYNKYLFSISLFLRTFDENALIFLATAPQSDRFVSLTLSQGRLVFRIGYGEDSSLEISTTNAYNNGNWTRVEASRYFDRKKKVEKGVLKVEEEVRDGAPTPPPSQDAIPDLSQAQYFVGGVPPGFKSDITLPGSFLGCMSDFQVAQEGYNLLRGQFWGLQASCADKPLTIAGFNGDGYLELASHTLKKKGSFGFVFGTAQHDALLMLSTFEGSTSDGSPFDDNEEMTNIIEQEDRLSYYSVSLKRGQIDIRLNAGRGEVRLASTSSEYSDEQFHSVAVSKVGRRLELRVDDALHATATLPEGATVIKAPGSTGGLFIGGLPPGFNVTGRAVSNIPFVGTIKDAIFNDHLVHFDWPISFKHAGLGRMGPIKGSTETVQAPSMATRAASGCRKVASYTLQSGAVKFGDSPNTHVHINFRKRSIFHKNYTLEIDFRTFYPDGVIFIIPFKNILQRGKLHYMMASLQNGRLSVALRGRKKIDLTSQSVLNDGVWHHMVIQKEERKLTLLVDSIEPEKIKMPKKLNIGSIMYIGGLPESLPEPLISKTEGFKGCMQKLKLNGHHEDLVGDKATPHKVGQCFPQVERGSYFPGDAFAIYKSKFNVGALLELDLEFRTSELNGILLSVSEPVGYPALSLELFNGKVIMSGDMGDRRPFYVEKKFPSEFAVCDNRWHRIQAHYIDAELTLKVDNLDQKYWLSDNGHLTEAHTSSPLYIGGIPDNAASGTLQTRENFKGCIRNVIIGGEECDWMNMASLHNILSSCPLPG</sequence>
<accession>A0A1B6D6B4</accession>
<dbReference type="FunFam" id="2.10.25.10:FF:000189">
    <property type="entry name" value="Laminin subunit alpha 2"/>
    <property type="match status" value="1"/>
</dbReference>
<dbReference type="Pfam" id="PF00053">
    <property type="entry name" value="EGF_laminin"/>
    <property type="match status" value="7"/>
</dbReference>
<keyword evidence="11" id="KW-0175">Coiled coil</keyword>
<dbReference type="FunFam" id="2.10.25.10:FF:000242">
    <property type="entry name" value="Laminin subunit alpha 1"/>
    <property type="match status" value="1"/>
</dbReference>
<dbReference type="GO" id="GO:0009888">
    <property type="term" value="P:tissue development"/>
    <property type="evidence" value="ECO:0007669"/>
    <property type="project" value="TreeGrafter"/>
</dbReference>
<dbReference type="CDD" id="cd00110">
    <property type="entry name" value="LamG"/>
    <property type="match status" value="5"/>
</dbReference>
<evidence type="ECO:0000256" key="6">
    <source>
        <dbReference type="ARBA" id="ARBA00022869"/>
    </source>
</evidence>
<dbReference type="PRINTS" id="PR00011">
    <property type="entry name" value="EGFLAMININ"/>
</dbReference>
<feature type="disulfide bond" evidence="10">
    <location>
        <begin position="18"/>
        <end position="35"/>
    </location>
</feature>
<dbReference type="EMBL" id="GEDC01016112">
    <property type="protein sequence ID" value="JAS21186.1"/>
    <property type="molecule type" value="Transcribed_RNA"/>
</dbReference>
<feature type="domain" description="Laminin G" evidence="12">
    <location>
        <begin position="1215"/>
        <end position="1405"/>
    </location>
</feature>
<keyword evidence="8" id="KW-0325">Glycoprotein</keyword>
<evidence type="ECO:0000313" key="15">
    <source>
        <dbReference type="EMBL" id="JAS21186.1"/>
    </source>
</evidence>
<comment type="subcellular location">
    <subcellularLocation>
        <location evidence="1">Secreted</location>
        <location evidence="1">Extracellular space</location>
        <location evidence="1">Extracellular matrix</location>
        <location evidence="1">Basement membrane</location>
    </subcellularLocation>
</comment>
<dbReference type="FunFam" id="2.60.120.200:FF:000200">
    <property type="entry name" value="Laminin subunit alpha-3"/>
    <property type="match status" value="1"/>
</dbReference>
<feature type="domain" description="Laminin G" evidence="12">
    <location>
        <begin position="1420"/>
        <end position="1600"/>
    </location>
</feature>
<evidence type="ECO:0000256" key="10">
    <source>
        <dbReference type="PROSITE-ProRule" id="PRU00460"/>
    </source>
</evidence>
<name>A0A1B6D6B4_9HEMI</name>
<protein>
    <recommendedName>
        <fullName evidence="16">Laminin subunit alpha-1</fullName>
    </recommendedName>
</protein>
<keyword evidence="6" id="KW-0084">Basement membrane</keyword>
<dbReference type="GO" id="GO:0048731">
    <property type="term" value="P:system development"/>
    <property type="evidence" value="ECO:0007669"/>
    <property type="project" value="UniProtKB-ARBA"/>
</dbReference>
<feature type="disulfide bond" evidence="10">
    <location>
        <begin position="113"/>
        <end position="130"/>
    </location>
</feature>
<feature type="disulfide bond" evidence="10">
    <location>
        <begin position="567"/>
        <end position="576"/>
    </location>
</feature>
<dbReference type="PROSITE" id="PS01248">
    <property type="entry name" value="EGF_LAM_1"/>
    <property type="match status" value="3"/>
</dbReference>
<dbReference type="PROSITE" id="PS50027">
    <property type="entry name" value="EGF_LAM_2"/>
    <property type="match status" value="6"/>
</dbReference>
<dbReference type="Gene3D" id="2.10.25.10">
    <property type="entry name" value="Laminin"/>
    <property type="match status" value="7"/>
</dbReference>
<gene>
    <name evidence="15" type="ORF">g.13614</name>
</gene>
<keyword evidence="9 10" id="KW-0424">Laminin EGF-like domain</keyword>
<keyword evidence="2" id="KW-0964">Secreted</keyword>
<keyword evidence="4" id="KW-0732">Signal</keyword>
<dbReference type="GO" id="GO:0005604">
    <property type="term" value="C:basement membrane"/>
    <property type="evidence" value="ECO:0007669"/>
    <property type="project" value="UniProtKB-SubCell"/>
</dbReference>
<dbReference type="InterPro" id="IPR000034">
    <property type="entry name" value="Laminin_IV"/>
</dbReference>
<feature type="domain" description="Laminin G" evidence="12">
    <location>
        <begin position="1605"/>
        <end position="1826"/>
    </location>
</feature>
<feature type="coiled-coil region" evidence="11">
    <location>
        <begin position="1093"/>
        <end position="1127"/>
    </location>
</feature>
<dbReference type="Pfam" id="PF02210">
    <property type="entry name" value="Laminin_G_2"/>
    <property type="match status" value="5"/>
</dbReference>
<feature type="domain" description="Laminin G" evidence="12">
    <location>
        <begin position="1838"/>
        <end position="2012"/>
    </location>
</feature>
<evidence type="ECO:0000256" key="4">
    <source>
        <dbReference type="ARBA" id="ARBA00022729"/>
    </source>
</evidence>
<dbReference type="FunFam" id="2.10.25.10:FF:000034">
    <property type="entry name" value="Laminin subunit alpha 3"/>
    <property type="match status" value="1"/>
</dbReference>
<feature type="domain" description="Laminin EGF-like" evidence="13">
    <location>
        <begin position="111"/>
        <end position="156"/>
    </location>
</feature>
<dbReference type="InterPro" id="IPR001791">
    <property type="entry name" value="Laminin_G"/>
</dbReference>
<dbReference type="CDD" id="cd00055">
    <property type="entry name" value="EGF_Lam"/>
    <property type="match status" value="7"/>
</dbReference>
<feature type="disulfide bond" evidence="10">
    <location>
        <begin position="599"/>
        <end position="616"/>
    </location>
</feature>
<evidence type="ECO:0000259" key="14">
    <source>
        <dbReference type="PROSITE" id="PS51115"/>
    </source>
</evidence>
<dbReference type="SMART" id="SM00181">
    <property type="entry name" value="EGF"/>
    <property type="match status" value="5"/>
</dbReference>
<evidence type="ECO:0000256" key="5">
    <source>
        <dbReference type="ARBA" id="ARBA00022737"/>
    </source>
</evidence>
<reference evidence="15" key="1">
    <citation type="submission" date="2015-12" db="EMBL/GenBank/DDBJ databases">
        <title>De novo transcriptome assembly of four potential Pierce s Disease insect vectors from Arizona vineyards.</title>
        <authorList>
            <person name="Tassone E.E."/>
        </authorList>
    </citation>
    <scope>NUCLEOTIDE SEQUENCE</scope>
</reference>
<dbReference type="InterPro" id="IPR013320">
    <property type="entry name" value="ConA-like_dom_sf"/>
</dbReference>
<feature type="domain" description="Laminin G" evidence="12">
    <location>
        <begin position="2017"/>
        <end position="2194"/>
    </location>
</feature>
<keyword evidence="3" id="KW-0272">Extracellular matrix</keyword>
<organism evidence="15">
    <name type="scientific">Clastoptera arizonana</name>
    <name type="common">Arizona spittle bug</name>
    <dbReference type="NCBI Taxonomy" id="38151"/>
    <lineage>
        <taxon>Eukaryota</taxon>
        <taxon>Metazoa</taxon>
        <taxon>Ecdysozoa</taxon>
        <taxon>Arthropoda</taxon>
        <taxon>Hexapoda</taxon>
        <taxon>Insecta</taxon>
        <taxon>Pterygota</taxon>
        <taxon>Neoptera</taxon>
        <taxon>Paraneoptera</taxon>
        <taxon>Hemiptera</taxon>
        <taxon>Auchenorrhyncha</taxon>
        <taxon>Cercopoidea</taxon>
        <taxon>Clastopteridae</taxon>
        <taxon>Clastoptera</taxon>
    </lineage>
</organism>
<evidence type="ECO:0000259" key="13">
    <source>
        <dbReference type="PROSITE" id="PS50027"/>
    </source>
</evidence>
<evidence type="ECO:0000256" key="3">
    <source>
        <dbReference type="ARBA" id="ARBA00022530"/>
    </source>
</evidence>
<dbReference type="SUPFAM" id="SSF57196">
    <property type="entry name" value="EGF/Laminin"/>
    <property type="match status" value="4"/>
</dbReference>
<keyword evidence="7 10" id="KW-1015">Disulfide bond</keyword>
<feature type="domain" description="Laminin EGF-like" evidence="13">
    <location>
        <begin position="157"/>
        <end position="213"/>
    </location>
</feature>
<dbReference type="PROSITE" id="PS50025">
    <property type="entry name" value="LAM_G_DOMAIN"/>
    <property type="match status" value="5"/>
</dbReference>
<feature type="domain" description="Laminin EGF-like" evidence="13">
    <location>
        <begin position="597"/>
        <end position="643"/>
    </location>
</feature>
<dbReference type="FunFam" id="2.10.25.10:FF:000074">
    <property type="entry name" value="Laminin subunit alpha"/>
    <property type="match status" value="1"/>
</dbReference>
<dbReference type="PROSITE" id="PS51115">
    <property type="entry name" value="LAMININ_IVA"/>
    <property type="match status" value="1"/>
</dbReference>
<dbReference type="PANTHER" id="PTHR10574">
    <property type="entry name" value="NETRIN/LAMININ-RELATED"/>
    <property type="match status" value="1"/>
</dbReference>
<feature type="domain" description="Laminin EGF-like" evidence="13">
    <location>
        <begin position="16"/>
        <end position="63"/>
    </location>
</feature>
<evidence type="ECO:0000256" key="11">
    <source>
        <dbReference type="SAM" id="Coils"/>
    </source>
</evidence>
<evidence type="ECO:0000256" key="1">
    <source>
        <dbReference type="ARBA" id="ARBA00004302"/>
    </source>
</evidence>
<evidence type="ECO:0000256" key="7">
    <source>
        <dbReference type="ARBA" id="ARBA00023157"/>
    </source>
</evidence>
<dbReference type="SMART" id="SM00281">
    <property type="entry name" value="LamB"/>
    <property type="match status" value="1"/>
</dbReference>
<dbReference type="SMART" id="SM00180">
    <property type="entry name" value="EGF_Lam"/>
    <property type="match status" value="7"/>
</dbReference>
<feature type="disulfide bond" evidence="10">
    <location>
        <begin position="37"/>
        <end position="46"/>
    </location>
</feature>
<comment type="caution">
    <text evidence="10">Lacks conserved residue(s) required for the propagation of feature annotation.</text>
</comment>
<evidence type="ECO:0000256" key="2">
    <source>
        <dbReference type="ARBA" id="ARBA00022525"/>
    </source>
</evidence>
<dbReference type="InterPro" id="IPR050440">
    <property type="entry name" value="Laminin/Netrin_ECM"/>
</dbReference>
<feature type="domain" description="Laminin EGF-like" evidence="13">
    <location>
        <begin position="495"/>
        <end position="541"/>
    </location>
</feature>
<dbReference type="Pfam" id="PF00052">
    <property type="entry name" value="Laminin_B"/>
    <property type="match status" value="1"/>
</dbReference>
<feature type="disulfide bond" evidence="10">
    <location>
        <begin position="16"/>
        <end position="28"/>
    </location>
</feature>
<feature type="domain" description="Laminin IV type A" evidence="14">
    <location>
        <begin position="241"/>
        <end position="452"/>
    </location>
</feature>
<dbReference type="FunFam" id="2.10.25.10:FF:000188">
    <property type="entry name" value="Laminin subunit gamma 2"/>
    <property type="match status" value="1"/>
</dbReference>
<feature type="disulfide bond" evidence="10">
    <location>
        <begin position="514"/>
        <end position="523"/>
    </location>
</feature>
<feature type="domain" description="Laminin EGF-like" evidence="13">
    <location>
        <begin position="542"/>
        <end position="596"/>
    </location>
</feature>
<dbReference type="PANTHER" id="PTHR10574:SF444">
    <property type="entry name" value="BASEMENT MEMBRANE-SPECIFIC HEPARAN SULFATE PROTEOGLYCAN CORE PROTEIN"/>
    <property type="match status" value="1"/>
</dbReference>
<dbReference type="Gene3D" id="2.60.120.200">
    <property type="match status" value="5"/>
</dbReference>
<evidence type="ECO:0000256" key="9">
    <source>
        <dbReference type="ARBA" id="ARBA00023292"/>
    </source>
</evidence>